<sequence length="258" mass="29049">MNNEYSEYSAESENEEDCINPNEMLLVDNPEYMNCDVLIQEGYDYKAIRAKYEIEPDTLTIIKAIGKGYFSDVHVGMLSMPTQSIAVAVKTSQMKTGAMNAEESEDILRRQRQALKDELSIFAHLQSSSVGGHENVLKLLGAITTVKTSFCILTEYCECGSLDSFLQAKWKNGAFEDELVFDANENEKVWKNQRDSNWADSYQSRRDQGLVTTSDLMCRTFVVWSPSFLPRLCPTADKEPSLEIVAIRSEATALISSM</sequence>
<accession>A0A914W8R5</accession>
<dbReference type="InterPro" id="IPR011009">
    <property type="entry name" value="Kinase-like_dom_sf"/>
</dbReference>
<comment type="subcellular location">
    <subcellularLocation>
        <location evidence="1">Membrane</location>
        <topology evidence="1">Single-pass membrane protein</topology>
    </subcellularLocation>
</comment>
<dbReference type="GO" id="GO:0005524">
    <property type="term" value="F:ATP binding"/>
    <property type="evidence" value="ECO:0007669"/>
    <property type="project" value="UniProtKB-UniRule"/>
</dbReference>
<dbReference type="PANTHER" id="PTHR24416">
    <property type="entry name" value="TYROSINE-PROTEIN KINASE RECEPTOR"/>
    <property type="match status" value="1"/>
</dbReference>
<evidence type="ECO:0000313" key="5">
    <source>
        <dbReference type="WBParaSite" id="PSAMB.scaffold3340size18669.g21098.t1"/>
    </source>
</evidence>
<evidence type="ECO:0000313" key="4">
    <source>
        <dbReference type="Proteomes" id="UP000887566"/>
    </source>
</evidence>
<dbReference type="GO" id="GO:0005886">
    <property type="term" value="C:plasma membrane"/>
    <property type="evidence" value="ECO:0007669"/>
    <property type="project" value="TreeGrafter"/>
</dbReference>
<dbReference type="InterPro" id="IPR020635">
    <property type="entry name" value="Tyr_kinase_cat_dom"/>
</dbReference>
<dbReference type="InterPro" id="IPR001245">
    <property type="entry name" value="Ser-Thr/Tyr_kinase_cat_dom"/>
</dbReference>
<dbReference type="InterPro" id="IPR050122">
    <property type="entry name" value="RTK"/>
</dbReference>
<evidence type="ECO:0000259" key="3">
    <source>
        <dbReference type="PROSITE" id="PS50011"/>
    </source>
</evidence>
<feature type="binding site" evidence="2">
    <location>
        <position position="90"/>
    </location>
    <ligand>
        <name>ATP</name>
        <dbReference type="ChEBI" id="CHEBI:30616"/>
    </ligand>
</feature>
<dbReference type="WBParaSite" id="PSAMB.scaffold3340size18669.g21098.t1">
    <property type="protein sequence ID" value="PSAMB.scaffold3340size18669.g21098.t1"/>
    <property type="gene ID" value="PSAMB.scaffold3340size18669.g21098"/>
</dbReference>
<dbReference type="SMART" id="SM00219">
    <property type="entry name" value="TyrKc"/>
    <property type="match status" value="1"/>
</dbReference>
<evidence type="ECO:0000256" key="2">
    <source>
        <dbReference type="PROSITE-ProRule" id="PRU10141"/>
    </source>
</evidence>
<keyword evidence="2" id="KW-0067">ATP-binding</keyword>
<dbReference type="Gene3D" id="3.30.200.20">
    <property type="entry name" value="Phosphorylase Kinase, domain 1"/>
    <property type="match status" value="1"/>
</dbReference>
<protein>
    <submittedName>
        <fullName evidence="5">Protein kinase domain-containing protein</fullName>
    </submittedName>
</protein>
<dbReference type="AlphaFoldDB" id="A0A914W8R5"/>
<feature type="domain" description="Protein kinase" evidence="3">
    <location>
        <begin position="59"/>
        <end position="258"/>
    </location>
</feature>
<organism evidence="4 5">
    <name type="scientific">Plectus sambesii</name>
    <dbReference type="NCBI Taxonomy" id="2011161"/>
    <lineage>
        <taxon>Eukaryota</taxon>
        <taxon>Metazoa</taxon>
        <taxon>Ecdysozoa</taxon>
        <taxon>Nematoda</taxon>
        <taxon>Chromadorea</taxon>
        <taxon>Plectida</taxon>
        <taxon>Plectina</taxon>
        <taxon>Plectoidea</taxon>
        <taxon>Plectidae</taxon>
        <taxon>Plectus</taxon>
    </lineage>
</organism>
<dbReference type="GO" id="GO:0043235">
    <property type="term" value="C:receptor complex"/>
    <property type="evidence" value="ECO:0007669"/>
    <property type="project" value="TreeGrafter"/>
</dbReference>
<dbReference type="InterPro" id="IPR017441">
    <property type="entry name" value="Protein_kinase_ATP_BS"/>
</dbReference>
<reference evidence="5" key="1">
    <citation type="submission" date="2022-11" db="UniProtKB">
        <authorList>
            <consortium name="WormBaseParasite"/>
        </authorList>
    </citation>
    <scope>IDENTIFICATION</scope>
</reference>
<keyword evidence="2" id="KW-0547">Nucleotide-binding</keyword>
<keyword evidence="4" id="KW-1185">Reference proteome</keyword>
<proteinExistence type="predicted"/>
<dbReference type="PROSITE" id="PS00107">
    <property type="entry name" value="PROTEIN_KINASE_ATP"/>
    <property type="match status" value="1"/>
</dbReference>
<dbReference type="PROSITE" id="PS50011">
    <property type="entry name" value="PROTEIN_KINASE_DOM"/>
    <property type="match status" value="1"/>
</dbReference>
<evidence type="ECO:0000256" key="1">
    <source>
        <dbReference type="ARBA" id="ARBA00004167"/>
    </source>
</evidence>
<dbReference type="GO" id="GO:0004714">
    <property type="term" value="F:transmembrane receptor protein tyrosine kinase activity"/>
    <property type="evidence" value="ECO:0007669"/>
    <property type="project" value="TreeGrafter"/>
</dbReference>
<dbReference type="Pfam" id="PF07714">
    <property type="entry name" value="PK_Tyr_Ser-Thr"/>
    <property type="match status" value="1"/>
</dbReference>
<name>A0A914W8R5_9BILA</name>
<dbReference type="SUPFAM" id="SSF56112">
    <property type="entry name" value="Protein kinase-like (PK-like)"/>
    <property type="match status" value="1"/>
</dbReference>
<dbReference type="PANTHER" id="PTHR24416:SF602">
    <property type="entry name" value="PROTEIN VER-1-RELATED"/>
    <property type="match status" value="1"/>
</dbReference>
<dbReference type="GO" id="GO:0007169">
    <property type="term" value="P:cell surface receptor protein tyrosine kinase signaling pathway"/>
    <property type="evidence" value="ECO:0007669"/>
    <property type="project" value="TreeGrafter"/>
</dbReference>
<dbReference type="Proteomes" id="UP000887566">
    <property type="component" value="Unplaced"/>
</dbReference>
<dbReference type="InterPro" id="IPR000719">
    <property type="entry name" value="Prot_kinase_dom"/>
</dbReference>